<evidence type="ECO:0000256" key="5">
    <source>
        <dbReference type="ARBA" id="ARBA00022833"/>
    </source>
</evidence>
<name>X1HWF9_9ZZZZ</name>
<dbReference type="SUPFAM" id="SSF55031">
    <property type="entry name" value="Bacterial exopeptidase dimerisation domain"/>
    <property type="match status" value="1"/>
</dbReference>
<comment type="caution">
    <text evidence="7">The sequence shown here is derived from an EMBL/GenBank/DDBJ whole genome shotgun (WGS) entry which is preliminary data.</text>
</comment>
<dbReference type="InterPro" id="IPR050072">
    <property type="entry name" value="Peptidase_M20A"/>
</dbReference>
<keyword evidence="3" id="KW-0479">Metal-binding</keyword>
<dbReference type="InterPro" id="IPR036264">
    <property type="entry name" value="Bact_exopeptidase_dim_dom"/>
</dbReference>
<dbReference type="GO" id="GO:0046872">
    <property type="term" value="F:metal ion binding"/>
    <property type="evidence" value="ECO:0007669"/>
    <property type="project" value="UniProtKB-KW"/>
</dbReference>
<reference evidence="7" key="1">
    <citation type="journal article" date="2014" name="Front. Microbiol.">
        <title>High frequency of phylogenetically diverse reductive dehalogenase-homologous genes in deep subseafloor sedimentary metagenomes.</title>
        <authorList>
            <person name="Kawai M."/>
            <person name="Futagami T."/>
            <person name="Toyoda A."/>
            <person name="Takaki Y."/>
            <person name="Nishi S."/>
            <person name="Hori S."/>
            <person name="Arai W."/>
            <person name="Tsubouchi T."/>
            <person name="Morono Y."/>
            <person name="Uchiyama I."/>
            <person name="Ito T."/>
            <person name="Fujiyama A."/>
            <person name="Inagaki F."/>
            <person name="Takami H."/>
        </authorList>
    </citation>
    <scope>NUCLEOTIDE SEQUENCE</scope>
    <source>
        <strain evidence="7">Expedition CK06-06</strain>
    </source>
</reference>
<dbReference type="GO" id="GO:0016787">
    <property type="term" value="F:hydrolase activity"/>
    <property type="evidence" value="ECO:0007669"/>
    <property type="project" value="UniProtKB-KW"/>
</dbReference>
<evidence type="ECO:0000313" key="7">
    <source>
        <dbReference type="EMBL" id="GAH74456.1"/>
    </source>
</evidence>
<dbReference type="Gene3D" id="3.30.70.360">
    <property type="match status" value="1"/>
</dbReference>
<evidence type="ECO:0000256" key="4">
    <source>
        <dbReference type="ARBA" id="ARBA00022801"/>
    </source>
</evidence>
<dbReference type="Pfam" id="PF07687">
    <property type="entry name" value="M20_dimer"/>
    <property type="match status" value="1"/>
</dbReference>
<dbReference type="Gene3D" id="3.40.630.10">
    <property type="entry name" value="Zn peptidases"/>
    <property type="match status" value="1"/>
</dbReference>
<dbReference type="InterPro" id="IPR002933">
    <property type="entry name" value="Peptidase_M20"/>
</dbReference>
<dbReference type="SUPFAM" id="SSF53187">
    <property type="entry name" value="Zn-dependent exopeptidases"/>
    <property type="match status" value="1"/>
</dbReference>
<sequence>IPEPTDFEIITAHRGMLWLKVTTKGKAAHGSAPHLGVNAISSMKSFLGELENYEIAFEPHELLGNSSMSINTISGGKEINVVPDKCSITIDIRTLPAQNHQDIIADFEKIFAKLKRKNSQFDAQVSIVREVEALETDCRCDFVRDFCSAVGISETRAVGFTTDGPYFASLGAPVVIFGPGKPELAHKPDEYIDIADVEKAVEYYKNIILKFLS</sequence>
<evidence type="ECO:0000256" key="1">
    <source>
        <dbReference type="ARBA" id="ARBA00001947"/>
    </source>
</evidence>
<evidence type="ECO:0000256" key="2">
    <source>
        <dbReference type="ARBA" id="ARBA00006247"/>
    </source>
</evidence>
<evidence type="ECO:0000259" key="6">
    <source>
        <dbReference type="Pfam" id="PF07687"/>
    </source>
</evidence>
<keyword evidence="4" id="KW-0378">Hydrolase</keyword>
<dbReference type="AlphaFoldDB" id="X1HWF9"/>
<accession>X1HWF9</accession>
<organism evidence="7">
    <name type="scientific">marine sediment metagenome</name>
    <dbReference type="NCBI Taxonomy" id="412755"/>
    <lineage>
        <taxon>unclassified sequences</taxon>
        <taxon>metagenomes</taxon>
        <taxon>ecological metagenomes</taxon>
    </lineage>
</organism>
<feature type="domain" description="Peptidase M20 dimerisation" evidence="6">
    <location>
        <begin position="11"/>
        <end position="117"/>
    </location>
</feature>
<dbReference type="Pfam" id="PF01546">
    <property type="entry name" value="Peptidase_M20"/>
    <property type="match status" value="1"/>
</dbReference>
<feature type="non-terminal residue" evidence="7">
    <location>
        <position position="1"/>
    </location>
</feature>
<dbReference type="PANTHER" id="PTHR43808:SF8">
    <property type="entry name" value="PEPTIDASE M20 DIMERISATION DOMAIN-CONTAINING PROTEIN"/>
    <property type="match status" value="1"/>
</dbReference>
<evidence type="ECO:0000256" key="3">
    <source>
        <dbReference type="ARBA" id="ARBA00022723"/>
    </source>
</evidence>
<comment type="cofactor">
    <cofactor evidence="1">
        <name>Zn(2+)</name>
        <dbReference type="ChEBI" id="CHEBI:29105"/>
    </cofactor>
</comment>
<comment type="similarity">
    <text evidence="2">Belongs to the peptidase M20A family.</text>
</comment>
<dbReference type="PANTHER" id="PTHR43808">
    <property type="entry name" value="ACETYLORNITHINE DEACETYLASE"/>
    <property type="match status" value="1"/>
</dbReference>
<proteinExistence type="inferred from homology"/>
<keyword evidence="5" id="KW-0862">Zinc</keyword>
<protein>
    <recommendedName>
        <fullName evidence="6">Peptidase M20 dimerisation domain-containing protein</fullName>
    </recommendedName>
</protein>
<dbReference type="EMBL" id="BARU01031434">
    <property type="protein sequence ID" value="GAH74456.1"/>
    <property type="molecule type" value="Genomic_DNA"/>
</dbReference>
<dbReference type="InterPro" id="IPR011650">
    <property type="entry name" value="Peptidase_M20_dimer"/>
</dbReference>
<gene>
    <name evidence="7" type="ORF">S03H2_49710</name>
</gene>